<protein>
    <submittedName>
        <fullName evidence="1">Uncharacterized protein</fullName>
    </submittedName>
</protein>
<dbReference type="VEuPathDB" id="FungiDB:GMDG_03166"/>
<dbReference type="EMBL" id="KV441391">
    <property type="protein sequence ID" value="OAF60525.1"/>
    <property type="molecule type" value="Genomic_DNA"/>
</dbReference>
<dbReference type="AlphaFoldDB" id="A0A177AEI9"/>
<proteinExistence type="predicted"/>
<reference evidence="1" key="1">
    <citation type="submission" date="2016-03" db="EMBL/GenBank/DDBJ databases">
        <title>Updated assembly of Pseudogymnoascus destructans, the fungus causing white-nose syndrome of bats.</title>
        <authorList>
            <person name="Palmer J.M."/>
            <person name="Drees K.P."/>
            <person name="Foster J.T."/>
            <person name="Lindner D.L."/>
        </authorList>
    </citation>
    <scope>NUCLEOTIDE SEQUENCE [LARGE SCALE GENOMIC DNA]</scope>
    <source>
        <strain evidence="1">20631-21</strain>
    </source>
</reference>
<name>A0A177AEI9_9PEZI</name>
<organism evidence="1">
    <name type="scientific">Pseudogymnoascus destructans</name>
    <dbReference type="NCBI Taxonomy" id="655981"/>
    <lineage>
        <taxon>Eukaryota</taxon>
        <taxon>Fungi</taxon>
        <taxon>Dikarya</taxon>
        <taxon>Ascomycota</taxon>
        <taxon>Pezizomycotina</taxon>
        <taxon>Leotiomycetes</taxon>
        <taxon>Thelebolales</taxon>
        <taxon>Thelebolaceae</taxon>
        <taxon>Pseudogymnoascus</taxon>
    </lineage>
</organism>
<evidence type="ECO:0000313" key="1">
    <source>
        <dbReference type="EMBL" id="OAF60525.1"/>
    </source>
</evidence>
<dbReference type="GeneID" id="36286595"/>
<dbReference type="Proteomes" id="UP000077154">
    <property type="component" value="Unassembled WGS sequence"/>
</dbReference>
<gene>
    <name evidence="1" type="ORF">VC83_03519</name>
</gene>
<sequence>MSRQYRLHHQVGNRIIVPTAPRFEEGTLDLPPDVEAESSETMVFDPMEANPLKEVINTISTDGPLEVESDDDVRYQLLVKSDEAQNINSQLTKLLSGRGHDRGIDTSKRSAVYRIPMPNSYQEAIGDGTHGADWILAARGELAQL</sequence>
<accession>A0A177AEI9</accession>
<dbReference type="RefSeq" id="XP_024325806.1">
    <property type="nucleotide sequence ID" value="XM_024467165.1"/>
</dbReference>